<dbReference type="RefSeq" id="WP_036447793.1">
    <property type="nucleotide sequence ID" value="NZ_JACKVC010000009.1"/>
</dbReference>
<organism evidence="3 5">
    <name type="scientific">Mycolicibacterium porcinum</name>
    <dbReference type="NCBI Taxonomy" id="39693"/>
    <lineage>
        <taxon>Bacteria</taxon>
        <taxon>Bacillati</taxon>
        <taxon>Actinomycetota</taxon>
        <taxon>Actinomycetes</taxon>
        <taxon>Mycobacteriales</taxon>
        <taxon>Mycobacteriaceae</taxon>
        <taxon>Mycolicibacterium</taxon>
    </lineage>
</organism>
<dbReference type="InterPro" id="IPR043763">
    <property type="entry name" value="DUF5709"/>
</dbReference>
<feature type="region of interest" description="Disordered" evidence="1">
    <location>
        <begin position="1"/>
        <end position="108"/>
    </location>
</feature>
<feature type="compositionally biased region" description="Acidic residues" evidence="1">
    <location>
        <begin position="49"/>
        <end position="78"/>
    </location>
</feature>
<reference evidence="3" key="2">
    <citation type="journal article" date="2022" name="BMC Genomics">
        <title>Comparative genome analysis of mycobacteria focusing on tRNA and non-coding RNA.</title>
        <authorList>
            <person name="Behra P.R.K."/>
            <person name="Pettersson B.M.F."/>
            <person name="Ramesh M."/>
            <person name="Das S."/>
            <person name="Dasgupta S."/>
            <person name="Kirsebom L.A."/>
        </authorList>
    </citation>
    <scope>NUCLEOTIDE SEQUENCE</scope>
    <source>
        <strain evidence="3">DSM 44242</strain>
    </source>
</reference>
<evidence type="ECO:0000313" key="3">
    <source>
        <dbReference type="EMBL" id="MCV7387043.1"/>
    </source>
</evidence>
<protein>
    <submittedName>
        <fullName evidence="4">DUF5709 domain-containing protein</fullName>
    </submittedName>
</protein>
<evidence type="ECO:0000313" key="6">
    <source>
        <dbReference type="Proteomes" id="UP001558474"/>
    </source>
</evidence>
<dbReference type="Proteomes" id="UP001141659">
    <property type="component" value="Unassembled WGS sequence"/>
</dbReference>
<feature type="compositionally biased region" description="Basic and acidic residues" evidence="1">
    <location>
        <begin position="37"/>
        <end position="48"/>
    </location>
</feature>
<sequence>MSSDGYSVDDDDQLTQEDTLIDRGVDDLLDEGYSPPDRWREPRDHETLDELLAEEEPDPAMQLDDSDYPDEQAGDDEVGDLRSGRLVAPNAGFGADEEPELLGTDVGIDGGAASAEEAAVHIIPESSPDGGPSF</sequence>
<dbReference type="Pfam" id="PF18970">
    <property type="entry name" value="DUF5709"/>
    <property type="match status" value="1"/>
</dbReference>
<gene>
    <name evidence="4" type="ORF">ABFW12_08140</name>
    <name evidence="3" type="ORF">H5P34_03130</name>
</gene>
<dbReference type="Proteomes" id="UP001558474">
    <property type="component" value="Unassembled WGS sequence"/>
</dbReference>
<evidence type="ECO:0000259" key="2">
    <source>
        <dbReference type="Pfam" id="PF18970"/>
    </source>
</evidence>
<evidence type="ECO:0000313" key="5">
    <source>
        <dbReference type="Proteomes" id="UP001141659"/>
    </source>
</evidence>
<feature type="domain" description="DUF5709" evidence="2">
    <location>
        <begin position="77"/>
        <end position="125"/>
    </location>
</feature>
<proteinExistence type="predicted"/>
<evidence type="ECO:0000313" key="4">
    <source>
        <dbReference type="EMBL" id="MEX3738206.1"/>
    </source>
</evidence>
<dbReference type="EMBL" id="JACKVC010000009">
    <property type="protein sequence ID" value="MCV7387043.1"/>
    <property type="molecule type" value="Genomic_DNA"/>
</dbReference>
<reference evidence="4 6" key="3">
    <citation type="submission" date="2024-04" db="EMBL/GenBank/DDBJ databases">
        <title>Genomic Markers of Mycobacteria.</title>
        <authorList>
            <person name="Soliman M.S."/>
            <person name="Elkholy A."/>
            <person name="Soliman N.S."/>
            <person name="Abbas A."/>
            <person name="Khayrat S."/>
            <person name="Shawky S."/>
        </authorList>
    </citation>
    <scope>NUCLEOTIDE SEQUENCE [LARGE SCALE GENOMIC DNA]</scope>
    <source>
        <strain evidence="4 6">Egy-CU-AM5</strain>
    </source>
</reference>
<keyword evidence="6" id="KW-1185">Reference proteome</keyword>
<name>A0AAW5SYQ4_9MYCO</name>
<comment type="caution">
    <text evidence="3">The sequence shown here is derived from an EMBL/GenBank/DDBJ whole genome shotgun (WGS) entry which is preliminary data.</text>
</comment>
<dbReference type="EMBL" id="JBDLOU010000012">
    <property type="protein sequence ID" value="MEX3738206.1"/>
    <property type="molecule type" value="Genomic_DNA"/>
</dbReference>
<reference evidence="3" key="1">
    <citation type="submission" date="2020-07" db="EMBL/GenBank/DDBJ databases">
        <authorList>
            <person name="Pettersson B.M.F."/>
            <person name="Behra P.R.K."/>
            <person name="Ramesh M."/>
            <person name="Das S."/>
            <person name="Dasgupta S."/>
            <person name="Kirsebom L.A."/>
        </authorList>
    </citation>
    <scope>NUCLEOTIDE SEQUENCE</scope>
    <source>
        <strain evidence="3">DSM 44242</strain>
    </source>
</reference>
<accession>A0AAW5SYQ4</accession>
<evidence type="ECO:0000256" key="1">
    <source>
        <dbReference type="SAM" id="MobiDB-lite"/>
    </source>
</evidence>
<dbReference type="AlphaFoldDB" id="A0AAW5SYQ4"/>